<dbReference type="GO" id="GO:0000245">
    <property type="term" value="P:spliceosomal complex assembly"/>
    <property type="evidence" value="ECO:0007669"/>
    <property type="project" value="InterPro"/>
</dbReference>
<dbReference type="AlphaFoldDB" id="A0A9N9B9W0"/>
<dbReference type="OrthoDB" id="428895at2759"/>
<name>A0A9N9B9W0_9GLOM</name>
<evidence type="ECO:0000256" key="6">
    <source>
        <dbReference type="ARBA" id="ARBA00047179"/>
    </source>
</evidence>
<protein>
    <recommendedName>
        <fullName evidence="6">Gem-associated protein 2</fullName>
    </recommendedName>
</protein>
<keyword evidence="4" id="KW-0508">mRNA splicing</keyword>
<comment type="similarity">
    <text evidence="5">Belongs to the gemin-2 family.</text>
</comment>
<keyword evidence="2" id="KW-0963">Cytoplasm</keyword>
<evidence type="ECO:0000313" key="8">
    <source>
        <dbReference type="Proteomes" id="UP000789570"/>
    </source>
</evidence>
<evidence type="ECO:0000256" key="4">
    <source>
        <dbReference type="ARBA" id="ARBA00023187"/>
    </source>
</evidence>
<comment type="caution">
    <text evidence="7">The sequence shown here is derived from an EMBL/GenBank/DDBJ whole genome shotgun (WGS) entry which is preliminary data.</text>
</comment>
<dbReference type="PANTHER" id="PTHR12794">
    <property type="entry name" value="GEMIN2"/>
    <property type="match status" value="1"/>
</dbReference>
<evidence type="ECO:0000256" key="2">
    <source>
        <dbReference type="ARBA" id="ARBA00022490"/>
    </source>
</evidence>
<sequence length="277" mass="32146">MKEPILAEFEKDICKDMDEDNSEVLIQKALPVSEKPLPRDRPPATGEEYLRMVRLEAIKRPTVVKTKNPIIQSKGVRVAKWVKRGWENQTEYDDFDQNSNNFVKKEWENRFLTRFDLIRKGLEKRRKIFGSSRNKSPIKLPARNDEDGWLKFCYGVNSTHESLNLAGLENEGDIDEMTLPLVSVVSKIDQVTTITLLSYHQKWISNGITIAQSQWLFALLARIDNLLMPNQMAILRQLSEKCIQLRQLADEEDLLMLASLNIIITIVRKYFGQKDLR</sequence>
<dbReference type="GO" id="GO:0005681">
    <property type="term" value="C:spliceosomal complex"/>
    <property type="evidence" value="ECO:0007669"/>
    <property type="project" value="InterPro"/>
</dbReference>
<reference evidence="7" key="1">
    <citation type="submission" date="2021-06" db="EMBL/GenBank/DDBJ databases">
        <authorList>
            <person name="Kallberg Y."/>
            <person name="Tangrot J."/>
            <person name="Rosling A."/>
        </authorList>
    </citation>
    <scope>NUCLEOTIDE SEQUENCE</scope>
    <source>
        <strain evidence="7">UK204</strain>
    </source>
</reference>
<evidence type="ECO:0000256" key="1">
    <source>
        <dbReference type="ARBA" id="ARBA00004496"/>
    </source>
</evidence>
<dbReference type="PANTHER" id="PTHR12794:SF0">
    <property type="entry name" value="GEM-ASSOCIATED PROTEIN 2"/>
    <property type="match status" value="1"/>
</dbReference>
<dbReference type="Gene3D" id="1.20.58.1070">
    <property type="match status" value="1"/>
</dbReference>
<dbReference type="InterPro" id="IPR035426">
    <property type="entry name" value="Gemin2/Brr1"/>
</dbReference>
<keyword evidence="8" id="KW-1185">Reference proteome</keyword>
<evidence type="ECO:0000313" key="7">
    <source>
        <dbReference type="EMBL" id="CAG8558653.1"/>
    </source>
</evidence>
<gene>
    <name evidence="7" type="ORF">FCALED_LOCUS6484</name>
</gene>
<evidence type="ECO:0000256" key="3">
    <source>
        <dbReference type="ARBA" id="ARBA00022664"/>
    </source>
</evidence>
<dbReference type="Proteomes" id="UP000789570">
    <property type="component" value="Unassembled WGS sequence"/>
</dbReference>
<evidence type="ECO:0000256" key="5">
    <source>
        <dbReference type="ARBA" id="ARBA00025758"/>
    </source>
</evidence>
<dbReference type="GO" id="GO:0032797">
    <property type="term" value="C:SMN complex"/>
    <property type="evidence" value="ECO:0007669"/>
    <property type="project" value="TreeGrafter"/>
</dbReference>
<dbReference type="Pfam" id="PF04938">
    <property type="entry name" value="SIP1"/>
    <property type="match status" value="1"/>
</dbReference>
<accession>A0A9N9B9W0</accession>
<keyword evidence="3" id="KW-0507">mRNA processing</keyword>
<dbReference type="GO" id="GO:0000387">
    <property type="term" value="P:spliceosomal snRNP assembly"/>
    <property type="evidence" value="ECO:0007669"/>
    <property type="project" value="InterPro"/>
</dbReference>
<proteinExistence type="inferred from homology"/>
<comment type="subcellular location">
    <subcellularLocation>
        <location evidence="1">Cytoplasm</location>
    </subcellularLocation>
</comment>
<dbReference type="InterPro" id="IPR017364">
    <property type="entry name" value="GEMIN2"/>
</dbReference>
<dbReference type="EMBL" id="CAJVPQ010001559">
    <property type="protein sequence ID" value="CAG8558653.1"/>
    <property type="molecule type" value="Genomic_DNA"/>
</dbReference>
<dbReference type="PIRSF" id="PIRSF038038">
    <property type="entry name" value="SMN_Gemin2"/>
    <property type="match status" value="1"/>
</dbReference>
<organism evidence="7 8">
    <name type="scientific">Funneliformis caledonium</name>
    <dbReference type="NCBI Taxonomy" id="1117310"/>
    <lineage>
        <taxon>Eukaryota</taxon>
        <taxon>Fungi</taxon>
        <taxon>Fungi incertae sedis</taxon>
        <taxon>Mucoromycota</taxon>
        <taxon>Glomeromycotina</taxon>
        <taxon>Glomeromycetes</taxon>
        <taxon>Glomerales</taxon>
        <taxon>Glomeraceae</taxon>
        <taxon>Funneliformis</taxon>
    </lineage>
</organism>